<dbReference type="Proteomes" id="UP000292424">
    <property type="component" value="Chromosome"/>
</dbReference>
<evidence type="ECO:0000313" key="3">
    <source>
        <dbReference type="Proteomes" id="UP000292424"/>
    </source>
</evidence>
<accession>A0A5P2G545</accession>
<gene>
    <name evidence="2" type="ORF">E0W69_009500</name>
</gene>
<evidence type="ECO:0000256" key="1">
    <source>
        <dbReference type="SAM" id="Phobius"/>
    </source>
</evidence>
<protein>
    <recommendedName>
        <fullName evidence="4">Holin</fullName>
    </recommendedName>
</protein>
<reference evidence="2 3" key="1">
    <citation type="submission" date="2019-09" db="EMBL/GenBank/DDBJ databases">
        <title>Complete genome sequence of Arachidicoccus sp. B3-10 isolated from apple orchard soil.</title>
        <authorList>
            <person name="Kim H.S."/>
            <person name="Han K.-I."/>
            <person name="Suh M.K."/>
            <person name="Lee K.C."/>
            <person name="Eom M.K."/>
            <person name="Kim J.-S."/>
            <person name="Kang S.W."/>
            <person name="Sin Y."/>
            <person name="Lee J.-S."/>
        </authorList>
    </citation>
    <scope>NUCLEOTIDE SEQUENCE [LARGE SCALE GENOMIC DNA]</scope>
    <source>
        <strain evidence="2 3">B3-10</strain>
    </source>
</reference>
<evidence type="ECO:0008006" key="4">
    <source>
        <dbReference type="Google" id="ProtNLM"/>
    </source>
</evidence>
<dbReference type="RefSeq" id="WP_131329828.1">
    <property type="nucleotide sequence ID" value="NZ_CP044016.1"/>
</dbReference>
<evidence type="ECO:0000313" key="2">
    <source>
        <dbReference type="EMBL" id="QES88880.1"/>
    </source>
</evidence>
<proteinExistence type="predicted"/>
<keyword evidence="1" id="KW-0812">Transmembrane</keyword>
<keyword evidence="1" id="KW-1133">Transmembrane helix</keyword>
<dbReference type="KEGG" id="arac:E0W69_009500"/>
<organism evidence="2 3">
    <name type="scientific">Rhizosphaericola mali</name>
    <dbReference type="NCBI Taxonomy" id="2545455"/>
    <lineage>
        <taxon>Bacteria</taxon>
        <taxon>Pseudomonadati</taxon>
        <taxon>Bacteroidota</taxon>
        <taxon>Chitinophagia</taxon>
        <taxon>Chitinophagales</taxon>
        <taxon>Chitinophagaceae</taxon>
        <taxon>Rhizosphaericola</taxon>
    </lineage>
</organism>
<keyword evidence="3" id="KW-1185">Reference proteome</keyword>
<sequence>MKNLLTYITYFLRAFPESIKNAGIGGFITKALLFLWLPFTNLIEMLVCLLIVIFLNMAVGARAAVKTGEKFQPKKFFWGFMEHFIVDGLCVFLAWIFEVIVKVNFPYEKFYIMGVVTLFICLWEISCMLKNGAKGWPHYTYLLKLSGITNAWQDTIEEKAKHLPDQIINPKIKHDEE</sequence>
<keyword evidence="1" id="KW-0472">Membrane</keyword>
<name>A0A5P2G545_9BACT</name>
<feature type="transmembrane region" description="Helical" evidence="1">
    <location>
        <begin position="32"/>
        <end position="55"/>
    </location>
</feature>
<feature type="transmembrane region" description="Helical" evidence="1">
    <location>
        <begin position="76"/>
        <end position="97"/>
    </location>
</feature>
<feature type="transmembrane region" description="Helical" evidence="1">
    <location>
        <begin position="109"/>
        <end position="129"/>
    </location>
</feature>
<dbReference type="EMBL" id="CP044016">
    <property type="protein sequence ID" value="QES88880.1"/>
    <property type="molecule type" value="Genomic_DNA"/>
</dbReference>
<dbReference type="AlphaFoldDB" id="A0A5P2G545"/>